<evidence type="ECO:0000313" key="2">
    <source>
        <dbReference type="EMBL" id="MFC7616748.1"/>
    </source>
</evidence>
<reference evidence="3" key="1">
    <citation type="journal article" date="2019" name="Int. J. Syst. Evol. Microbiol.">
        <title>The Global Catalogue of Microorganisms (GCM) 10K type strain sequencing project: providing services to taxonomists for standard genome sequencing and annotation.</title>
        <authorList>
            <consortium name="The Broad Institute Genomics Platform"/>
            <consortium name="The Broad Institute Genome Sequencing Center for Infectious Disease"/>
            <person name="Wu L."/>
            <person name="Ma J."/>
        </authorList>
    </citation>
    <scope>NUCLEOTIDE SEQUENCE [LARGE SCALE GENOMIC DNA]</scope>
    <source>
        <strain evidence="3">JCM 17695</strain>
    </source>
</reference>
<dbReference type="EMBL" id="JBHTEY010000004">
    <property type="protein sequence ID" value="MFC7616748.1"/>
    <property type="molecule type" value="Genomic_DNA"/>
</dbReference>
<protein>
    <submittedName>
        <fullName evidence="2">Uncharacterized protein</fullName>
    </submittedName>
</protein>
<gene>
    <name evidence="2" type="ORF">ACFQV2_28125</name>
</gene>
<name>A0ABW2TU67_9PSEU</name>
<keyword evidence="3" id="KW-1185">Reference proteome</keyword>
<proteinExistence type="predicted"/>
<dbReference type="Proteomes" id="UP001596512">
    <property type="component" value="Unassembled WGS sequence"/>
</dbReference>
<organism evidence="2 3">
    <name type="scientific">Actinokineospora soli</name>
    <dbReference type="NCBI Taxonomy" id="1048753"/>
    <lineage>
        <taxon>Bacteria</taxon>
        <taxon>Bacillati</taxon>
        <taxon>Actinomycetota</taxon>
        <taxon>Actinomycetes</taxon>
        <taxon>Pseudonocardiales</taxon>
        <taxon>Pseudonocardiaceae</taxon>
        <taxon>Actinokineospora</taxon>
    </lineage>
</organism>
<keyword evidence="1" id="KW-1133">Transmembrane helix</keyword>
<feature type="transmembrane region" description="Helical" evidence="1">
    <location>
        <begin position="107"/>
        <end position="125"/>
    </location>
</feature>
<keyword evidence="1" id="KW-0812">Transmembrane</keyword>
<evidence type="ECO:0000256" key="1">
    <source>
        <dbReference type="SAM" id="Phobius"/>
    </source>
</evidence>
<accession>A0ABW2TU67</accession>
<comment type="caution">
    <text evidence="2">The sequence shown here is derived from an EMBL/GenBank/DDBJ whole genome shotgun (WGS) entry which is preliminary data.</text>
</comment>
<sequence>MYAAAAMAIFPLLPEETRVEAWDLKYGRVLSADAFLSYYQVVGTTVLFLVVAAVVGFAVRFVARVLYPVLFTAVFGVVAVPRWVGSGVVSVVLGGVVRVLAVVPRTSVRWVALGAILVGFHFDLLTS</sequence>
<keyword evidence="1" id="KW-0472">Membrane</keyword>
<evidence type="ECO:0000313" key="3">
    <source>
        <dbReference type="Proteomes" id="UP001596512"/>
    </source>
</evidence>
<feature type="transmembrane region" description="Helical" evidence="1">
    <location>
        <begin position="37"/>
        <end position="58"/>
    </location>
</feature>